<proteinExistence type="predicted"/>
<reference evidence="3" key="1">
    <citation type="journal article" date="2019" name="Int. J. Syst. Evol. Microbiol.">
        <title>The Global Catalogue of Microorganisms (GCM) 10K type strain sequencing project: providing services to taxonomists for standard genome sequencing and annotation.</title>
        <authorList>
            <consortium name="The Broad Institute Genomics Platform"/>
            <consortium name="The Broad Institute Genome Sequencing Center for Infectious Disease"/>
            <person name="Wu L."/>
            <person name="Ma J."/>
        </authorList>
    </citation>
    <scope>NUCLEOTIDE SEQUENCE [LARGE SCALE GENOMIC DNA]</scope>
    <source>
        <strain evidence="3">NBRC 108730</strain>
    </source>
</reference>
<name>A0ABQ6JMV0_9ACTN</name>
<keyword evidence="3" id="KW-1185">Reference proteome</keyword>
<protein>
    <submittedName>
        <fullName evidence="2">Uncharacterized protein</fullName>
    </submittedName>
</protein>
<dbReference type="Proteomes" id="UP001157017">
    <property type="component" value="Unassembled WGS sequence"/>
</dbReference>
<sequence length="138" mass="15290">MTQQTGTPQTTSFVDLGKQMWSYLTGKGAAINYEFVDMTIEVPRETGSDAPRATWKPERHAAHHHRRGRLARVSVHDAQPAPQARVRADLEPAGRRGRLDGAGRRPPDHRGHHPARAGLVGADRGDRAGRVRRRPGTR</sequence>
<evidence type="ECO:0000313" key="2">
    <source>
        <dbReference type="EMBL" id="GMA89249.1"/>
    </source>
</evidence>
<gene>
    <name evidence="2" type="ORF">GCM10025868_44990</name>
</gene>
<evidence type="ECO:0000313" key="3">
    <source>
        <dbReference type="Proteomes" id="UP001157017"/>
    </source>
</evidence>
<evidence type="ECO:0000256" key="1">
    <source>
        <dbReference type="SAM" id="MobiDB-lite"/>
    </source>
</evidence>
<organism evidence="2 3">
    <name type="scientific">Angustibacter aerolatus</name>
    <dbReference type="NCBI Taxonomy" id="1162965"/>
    <lineage>
        <taxon>Bacteria</taxon>
        <taxon>Bacillati</taxon>
        <taxon>Actinomycetota</taxon>
        <taxon>Actinomycetes</taxon>
        <taxon>Kineosporiales</taxon>
        <taxon>Kineosporiaceae</taxon>
    </lineage>
</organism>
<dbReference type="EMBL" id="BSUZ01000001">
    <property type="protein sequence ID" value="GMA89249.1"/>
    <property type="molecule type" value="Genomic_DNA"/>
</dbReference>
<feature type="compositionally biased region" description="Basic and acidic residues" evidence="1">
    <location>
        <begin position="86"/>
        <end position="109"/>
    </location>
</feature>
<feature type="region of interest" description="Disordered" evidence="1">
    <location>
        <begin position="46"/>
        <end position="138"/>
    </location>
</feature>
<comment type="caution">
    <text evidence="2">The sequence shown here is derived from an EMBL/GenBank/DDBJ whole genome shotgun (WGS) entry which is preliminary data.</text>
</comment>
<feature type="compositionally biased region" description="Basic residues" evidence="1">
    <location>
        <begin position="61"/>
        <end position="70"/>
    </location>
</feature>
<accession>A0ABQ6JMV0</accession>